<feature type="region of interest" description="Disordered" evidence="2">
    <location>
        <begin position="1"/>
        <end position="37"/>
    </location>
</feature>
<dbReference type="Proteomes" id="UP000027222">
    <property type="component" value="Unassembled WGS sequence"/>
</dbReference>
<evidence type="ECO:0000256" key="1">
    <source>
        <dbReference type="SAM" id="Coils"/>
    </source>
</evidence>
<feature type="compositionally biased region" description="Polar residues" evidence="2">
    <location>
        <begin position="95"/>
        <end position="107"/>
    </location>
</feature>
<evidence type="ECO:0000256" key="2">
    <source>
        <dbReference type="SAM" id="MobiDB-lite"/>
    </source>
</evidence>
<dbReference type="OrthoDB" id="3060861at2759"/>
<evidence type="ECO:0000313" key="4">
    <source>
        <dbReference type="Proteomes" id="UP000027222"/>
    </source>
</evidence>
<dbReference type="HOGENOM" id="CLU_070367_0_0_1"/>
<dbReference type="AlphaFoldDB" id="A0A067T0L7"/>
<accession>A0A067T0L7</accession>
<gene>
    <name evidence="3" type="ORF">GALMADRAFT_139587</name>
</gene>
<keyword evidence="1" id="KW-0175">Coiled coil</keyword>
<proteinExistence type="predicted"/>
<feature type="region of interest" description="Disordered" evidence="2">
    <location>
        <begin position="64"/>
        <end position="107"/>
    </location>
</feature>
<evidence type="ECO:0000313" key="3">
    <source>
        <dbReference type="EMBL" id="KDR76691.1"/>
    </source>
</evidence>
<sequence length="313" mass="34136">MSSTFQPSTATNARRGNIQTSPAKTRAPRHCNKCTGRPLRNECIHTEAGRAMIKLRAESAEKLLTSSEPTGATAVDVRNDSSGLPLESPLDSPGDQPTGSNPDSTQQFPITITLPPQPTDCNALIPSQDLPTSLTSATKPHYSRATLANPKHGFVRAMRGADRHDVVRKHARPEGIQEAKIASKRFLENMNRLIEKADDLAASTGCWLFVGAQHRGAVGGTLHYTSPGLLHDAGEQMNGIAQDFQDLMTNLLHTGRTDVLELSRKLKKAEIEKEEANKQVNGLEERVARQERLLQLYATRLGIGADELEVPTE</sequence>
<feature type="compositionally biased region" description="Polar residues" evidence="2">
    <location>
        <begin position="1"/>
        <end position="23"/>
    </location>
</feature>
<protein>
    <submittedName>
        <fullName evidence="3">Uncharacterized protein</fullName>
    </submittedName>
</protein>
<organism evidence="3 4">
    <name type="scientific">Galerina marginata (strain CBS 339.88)</name>
    <dbReference type="NCBI Taxonomy" id="685588"/>
    <lineage>
        <taxon>Eukaryota</taxon>
        <taxon>Fungi</taxon>
        <taxon>Dikarya</taxon>
        <taxon>Basidiomycota</taxon>
        <taxon>Agaricomycotina</taxon>
        <taxon>Agaricomycetes</taxon>
        <taxon>Agaricomycetidae</taxon>
        <taxon>Agaricales</taxon>
        <taxon>Agaricineae</taxon>
        <taxon>Strophariaceae</taxon>
        <taxon>Galerina</taxon>
    </lineage>
</organism>
<keyword evidence="4" id="KW-1185">Reference proteome</keyword>
<feature type="coiled-coil region" evidence="1">
    <location>
        <begin position="259"/>
        <end position="300"/>
    </location>
</feature>
<name>A0A067T0L7_GALM3</name>
<dbReference type="EMBL" id="KL142378">
    <property type="protein sequence ID" value="KDR76691.1"/>
    <property type="molecule type" value="Genomic_DNA"/>
</dbReference>
<reference evidence="4" key="1">
    <citation type="journal article" date="2014" name="Proc. Natl. Acad. Sci. U.S.A.">
        <title>Extensive sampling of basidiomycete genomes demonstrates inadequacy of the white-rot/brown-rot paradigm for wood decay fungi.</title>
        <authorList>
            <person name="Riley R."/>
            <person name="Salamov A.A."/>
            <person name="Brown D.W."/>
            <person name="Nagy L.G."/>
            <person name="Floudas D."/>
            <person name="Held B.W."/>
            <person name="Levasseur A."/>
            <person name="Lombard V."/>
            <person name="Morin E."/>
            <person name="Otillar R."/>
            <person name="Lindquist E.A."/>
            <person name="Sun H."/>
            <person name="LaButti K.M."/>
            <person name="Schmutz J."/>
            <person name="Jabbour D."/>
            <person name="Luo H."/>
            <person name="Baker S.E."/>
            <person name="Pisabarro A.G."/>
            <person name="Walton J.D."/>
            <person name="Blanchette R.A."/>
            <person name="Henrissat B."/>
            <person name="Martin F."/>
            <person name="Cullen D."/>
            <person name="Hibbett D.S."/>
            <person name="Grigoriev I.V."/>
        </authorList>
    </citation>
    <scope>NUCLEOTIDE SEQUENCE [LARGE SCALE GENOMIC DNA]</scope>
    <source>
        <strain evidence="4">CBS 339.88</strain>
    </source>
</reference>